<gene>
    <name evidence="2" type="ORF">F7D62_03660</name>
</gene>
<dbReference type="GeneID" id="69849283"/>
<feature type="chain" id="PRO_5044233243" evidence="1">
    <location>
        <begin position="20"/>
        <end position="125"/>
    </location>
</feature>
<organism evidence="2 3">
    <name type="scientific">Segatella copri</name>
    <dbReference type="NCBI Taxonomy" id="165179"/>
    <lineage>
        <taxon>Bacteria</taxon>
        <taxon>Pseudomonadati</taxon>
        <taxon>Bacteroidota</taxon>
        <taxon>Bacteroidia</taxon>
        <taxon>Bacteroidales</taxon>
        <taxon>Prevotellaceae</taxon>
        <taxon>Segatella</taxon>
    </lineage>
</organism>
<sequence>MNKLVLTFLLVLSSLSGFSQNKIGDKHVVYIELLGKTSMFSTKVKVSVDLGQPLSETYKLRDEDGKPLKFNTMVGVLNYMTSKGWEFVNAYPITIGNQNVYHFILKKYVANDEEIKEGLKLEKDD</sequence>
<comment type="caution">
    <text evidence="2">The sequence shown here is derived from an EMBL/GenBank/DDBJ whole genome shotgun (WGS) entry which is preliminary data.</text>
</comment>
<proteinExistence type="predicted"/>
<dbReference type="RefSeq" id="WP_006846448.1">
    <property type="nucleotide sequence ID" value="NZ_JAHOMZ010000026.1"/>
</dbReference>
<feature type="signal peptide" evidence="1">
    <location>
        <begin position="1"/>
        <end position="19"/>
    </location>
</feature>
<dbReference type="EMBL" id="VZBT01000034">
    <property type="protein sequence ID" value="MQO03223.1"/>
    <property type="molecule type" value="Genomic_DNA"/>
</dbReference>
<name>A0AB35ZBW2_9BACT</name>
<evidence type="ECO:0000313" key="3">
    <source>
        <dbReference type="Proteomes" id="UP000390763"/>
    </source>
</evidence>
<evidence type="ECO:0000313" key="2">
    <source>
        <dbReference type="EMBL" id="MQO03223.1"/>
    </source>
</evidence>
<protein>
    <submittedName>
        <fullName evidence="2">Uncharacterized protein</fullName>
    </submittedName>
</protein>
<dbReference type="Proteomes" id="UP000390763">
    <property type="component" value="Unassembled WGS sequence"/>
</dbReference>
<accession>A0AB35ZBW2</accession>
<reference evidence="3" key="1">
    <citation type="submission" date="2019-09" db="EMBL/GenBank/DDBJ databases">
        <title>Distinct polysaccharide growth profiles of human intestinal Prevotella copri isolates.</title>
        <authorList>
            <person name="Fehlner-Peach H."/>
            <person name="Magnabosco C."/>
            <person name="Raghavan V."/>
            <person name="Scher J.U."/>
            <person name="Tett A."/>
            <person name="Cox L.M."/>
            <person name="Gottsegen C."/>
            <person name="Watters A."/>
            <person name="Wiltshire- Gordon J.D."/>
            <person name="Segata N."/>
            <person name="Bonneau R."/>
            <person name="Littman D.R."/>
        </authorList>
    </citation>
    <scope>NUCLEOTIDE SEQUENCE [LARGE SCALE GENOMIC DNA]</scope>
    <source>
        <strain evidence="3">iAK279</strain>
    </source>
</reference>
<keyword evidence="1" id="KW-0732">Signal</keyword>
<dbReference type="AlphaFoldDB" id="A0AB35ZBW2"/>
<evidence type="ECO:0000256" key="1">
    <source>
        <dbReference type="SAM" id="SignalP"/>
    </source>
</evidence>